<accession>A0A0U2QMM3</accession>
<dbReference type="PANTHER" id="PTHR36924:SF1">
    <property type="entry name" value="ANTITOXIN HIGA-1"/>
    <property type="match status" value="1"/>
</dbReference>
<dbReference type="InterPro" id="IPR001387">
    <property type="entry name" value="Cro/C1-type_HTH"/>
</dbReference>
<dbReference type="InterPro" id="IPR013430">
    <property type="entry name" value="Toxin_antidote_HigA"/>
</dbReference>
<dbReference type="Gene3D" id="1.10.260.40">
    <property type="entry name" value="lambda repressor-like DNA-binding domains"/>
    <property type="match status" value="1"/>
</dbReference>
<dbReference type="NCBIfam" id="TIGR02607">
    <property type="entry name" value="antidote_HigA"/>
    <property type="match status" value="1"/>
</dbReference>
<dbReference type="RefSeq" id="WP_062480235.1">
    <property type="nucleotide sequence ID" value="NZ_CP013650.1"/>
</dbReference>
<sequence>MKMYNPPHPGEFILATYMEPFGLSCRYLAGRLDVSPSTLNRLLKQQSGISPEMALRLAKALGRTPESWLAMQDMYDLWVAGKSVKLDKVQKIDLDAA</sequence>
<gene>
    <name evidence="3" type="ORF">AT746_10920</name>
</gene>
<dbReference type="Proteomes" id="UP000068447">
    <property type="component" value="Chromosome"/>
</dbReference>
<keyword evidence="4" id="KW-1185">Reference proteome</keyword>
<evidence type="ECO:0000259" key="2">
    <source>
        <dbReference type="PROSITE" id="PS50943"/>
    </source>
</evidence>
<dbReference type="EMBL" id="CP013650">
    <property type="protein sequence ID" value="ALS98731.1"/>
    <property type="molecule type" value="Genomic_DNA"/>
</dbReference>
<dbReference type="AlphaFoldDB" id="A0A0U2QMM3"/>
<protein>
    <submittedName>
        <fullName evidence="3">XRE family transcriptional regulator</fullName>
    </submittedName>
</protein>
<proteinExistence type="predicted"/>
<keyword evidence="1" id="KW-0238">DNA-binding</keyword>
<dbReference type="SMART" id="SM00530">
    <property type="entry name" value="HTH_XRE"/>
    <property type="match status" value="1"/>
</dbReference>
<dbReference type="STRING" id="1526571.AT746_10920"/>
<dbReference type="SUPFAM" id="SSF47413">
    <property type="entry name" value="lambda repressor-like DNA-binding domains"/>
    <property type="match status" value="1"/>
</dbReference>
<dbReference type="Pfam" id="PF01381">
    <property type="entry name" value="HTH_3"/>
    <property type="match status" value="1"/>
</dbReference>
<feature type="domain" description="HTH cro/C1-type" evidence="2">
    <location>
        <begin position="14"/>
        <end position="68"/>
    </location>
</feature>
<name>A0A0U2QMM3_9ALTE</name>
<organism evidence="3 4">
    <name type="scientific">Lacimicrobium alkaliphilum</name>
    <dbReference type="NCBI Taxonomy" id="1526571"/>
    <lineage>
        <taxon>Bacteria</taxon>
        <taxon>Pseudomonadati</taxon>
        <taxon>Pseudomonadota</taxon>
        <taxon>Gammaproteobacteria</taxon>
        <taxon>Alteromonadales</taxon>
        <taxon>Alteromonadaceae</taxon>
        <taxon>Lacimicrobium</taxon>
    </lineage>
</organism>
<dbReference type="InterPro" id="IPR010982">
    <property type="entry name" value="Lambda_DNA-bd_dom_sf"/>
</dbReference>
<evidence type="ECO:0000313" key="3">
    <source>
        <dbReference type="EMBL" id="ALS98731.1"/>
    </source>
</evidence>
<evidence type="ECO:0000256" key="1">
    <source>
        <dbReference type="ARBA" id="ARBA00023125"/>
    </source>
</evidence>
<dbReference type="PROSITE" id="PS50943">
    <property type="entry name" value="HTH_CROC1"/>
    <property type="match status" value="1"/>
</dbReference>
<dbReference type="CDD" id="cd00093">
    <property type="entry name" value="HTH_XRE"/>
    <property type="match status" value="1"/>
</dbReference>
<dbReference type="OrthoDB" id="9793869at2"/>
<dbReference type="KEGG" id="lal:AT746_10920"/>
<evidence type="ECO:0000313" key="4">
    <source>
        <dbReference type="Proteomes" id="UP000068447"/>
    </source>
</evidence>
<reference evidence="3 4" key="1">
    <citation type="submission" date="2015-12" db="EMBL/GenBank/DDBJ databases">
        <title>Complete genome of Lacimicrobium alkaliphilum KCTC 32984.</title>
        <authorList>
            <person name="Kim S.-G."/>
            <person name="Lee Y.-J."/>
        </authorList>
    </citation>
    <scope>NUCLEOTIDE SEQUENCE [LARGE SCALE GENOMIC DNA]</scope>
    <source>
        <strain evidence="3 4">YelD216</strain>
    </source>
</reference>
<dbReference type="GO" id="GO:0003677">
    <property type="term" value="F:DNA binding"/>
    <property type="evidence" value="ECO:0007669"/>
    <property type="project" value="UniProtKB-KW"/>
</dbReference>
<dbReference type="PANTHER" id="PTHR36924">
    <property type="entry name" value="ANTITOXIN HIGA-1"/>
    <property type="match status" value="1"/>
</dbReference>